<sequence>MVGFRQTFRDLLGDIDIEDEGDERVEPWTPRETPAAEPARDWAAEIAAAETDEQLDEIDKAGRAVRVFTPNEAGTALHRH</sequence>
<protein>
    <submittedName>
        <fullName evidence="1">Uncharacterized protein</fullName>
    </submittedName>
</protein>
<name>A0ABY8C1T0_9MICO</name>
<gene>
    <name evidence="1" type="ORF">PU630_07610</name>
</gene>
<dbReference type="EMBL" id="CP119108">
    <property type="protein sequence ID" value="WEG10403.1"/>
    <property type="molecule type" value="Genomic_DNA"/>
</dbReference>
<organism evidence="1 2">
    <name type="scientific">Microbacterium horticulturae</name>
    <dbReference type="NCBI Taxonomy" id="3028316"/>
    <lineage>
        <taxon>Bacteria</taxon>
        <taxon>Bacillati</taxon>
        <taxon>Actinomycetota</taxon>
        <taxon>Actinomycetes</taxon>
        <taxon>Micrococcales</taxon>
        <taxon>Microbacteriaceae</taxon>
        <taxon>Microbacterium</taxon>
    </lineage>
</organism>
<accession>A0ABY8C1T0</accession>
<evidence type="ECO:0000313" key="1">
    <source>
        <dbReference type="EMBL" id="WEG10403.1"/>
    </source>
</evidence>
<keyword evidence="2" id="KW-1185">Reference proteome</keyword>
<dbReference type="RefSeq" id="WP_275279763.1">
    <property type="nucleotide sequence ID" value="NZ_CP119108.1"/>
</dbReference>
<proteinExistence type="predicted"/>
<reference evidence="1 2" key="1">
    <citation type="submission" date="2023-03" db="EMBL/GenBank/DDBJ databases">
        <title>Genome sequence of Microbacterium sp. KACC 23027.</title>
        <authorList>
            <person name="Kim S."/>
            <person name="Heo J."/>
            <person name="Kwon S.-W."/>
        </authorList>
    </citation>
    <scope>NUCLEOTIDE SEQUENCE [LARGE SCALE GENOMIC DNA]</scope>
    <source>
        <strain evidence="1 2">KACC 23027</strain>
    </source>
</reference>
<evidence type="ECO:0000313" key="2">
    <source>
        <dbReference type="Proteomes" id="UP001214553"/>
    </source>
</evidence>
<dbReference type="Proteomes" id="UP001214553">
    <property type="component" value="Chromosome"/>
</dbReference>